<dbReference type="CDD" id="cd01026">
    <property type="entry name" value="TOPRIM_OLD"/>
    <property type="match status" value="1"/>
</dbReference>
<comment type="caution">
    <text evidence="3">The sequence shown here is derived from an EMBL/GenBank/DDBJ whole genome shotgun (WGS) entry which is preliminary data.</text>
</comment>
<gene>
    <name evidence="3" type="ORF">G3I29_02135</name>
</gene>
<reference evidence="3 4" key="1">
    <citation type="submission" date="2020-01" db="EMBL/GenBank/DDBJ databases">
        <title>Insect and environment-associated Actinomycetes.</title>
        <authorList>
            <person name="Currrie C."/>
            <person name="Chevrette M."/>
            <person name="Carlson C."/>
            <person name="Stubbendieck R."/>
            <person name="Wendt-Pienkowski E."/>
        </authorList>
    </citation>
    <scope>NUCLEOTIDE SEQUENCE [LARGE SCALE GENOMIC DNA]</scope>
    <source>
        <strain evidence="3 4">SID11342</strain>
    </source>
</reference>
<dbReference type="InterPro" id="IPR027417">
    <property type="entry name" value="P-loop_NTPase"/>
</dbReference>
<dbReference type="Gene3D" id="3.40.50.300">
    <property type="entry name" value="P-loop containing nucleotide triphosphate hydrolases"/>
    <property type="match status" value="1"/>
</dbReference>
<dbReference type="AlphaFoldDB" id="A0A6N9TSB6"/>
<dbReference type="Pfam" id="PF13175">
    <property type="entry name" value="AAA_15"/>
    <property type="match status" value="1"/>
</dbReference>
<dbReference type="EMBL" id="JAAGLQ010000045">
    <property type="protein sequence ID" value="NEA14360.1"/>
    <property type="molecule type" value="Genomic_DNA"/>
</dbReference>
<dbReference type="RefSeq" id="WP_164342223.1">
    <property type="nucleotide sequence ID" value="NZ_JAAGLQ010000045.1"/>
</dbReference>
<dbReference type="SUPFAM" id="SSF52540">
    <property type="entry name" value="P-loop containing nucleoside triphosphate hydrolases"/>
    <property type="match status" value="1"/>
</dbReference>
<evidence type="ECO:0000313" key="4">
    <source>
        <dbReference type="Proteomes" id="UP000471293"/>
    </source>
</evidence>
<evidence type="ECO:0000259" key="1">
    <source>
        <dbReference type="Pfam" id="PF13175"/>
    </source>
</evidence>
<dbReference type="PANTHER" id="PTHR43581:SF4">
    <property type="entry name" value="ATP_GTP PHOSPHATASE"/>
    <property type="match status" value="1"/>
</dbReference>
<proteinExistence type="predicted"/>
<dbReference type="InterPro" id="IPR041685">
    <property type="entry name" value="AAA_GajA/Old/RecF-like"/>
</dbReference>
<organism evidence="3 4">
    <name type="scientific">Streptomyces halstedii</name>
    <dbReference type="NCBI Taxonomy" id="1944"/>
    <lineage>
        <taxon>Bacteria</taxon>
        <taxon>Bacillati</taxon>
        <taxon>Actinomycetota</taxon>
        <taxon>Actinomycetes</taxon>
        <taxon>Kitasatosporales</taxon>
        <taxon>Streptomycetaceae</taxon>
        <taxon>Streptomyces</taxon>
    </lineage>
</organism>
<feature type="domain" description="OLD protein-like TOPRIM" evidence="2">
    <location>
        <begin position="448"/>
        <end position="515"/>
    </location>
</feature>
<dbReference type="Proteomes" id="UP000471293">
    <property type="component" value="Unassembled WGS sequence"/>
</dbReference>
<evidence type="ECO:0000259" key="2">
    <source>
        <dbReference type="Pfam" id="PF20469"/>
    </source>
</evidence>
<evidence type="ECO:0000313" key="3">
    <source>
        <dbReference type="EMBL" id="NEA14360.1"/>
    </source>
</evidence>
<dbReference type="PANTHER" id="PTHR43581">
    <property type="entry name" value="ATP/GTP PHOSPHATASE"/>
    <property type="match status" value="1"/>
</dbReference>
<sequence>MRLETIKIENFRGLTHVDIPFSRFGCLIGENNAGKSSVFQALNMFLKSGTAVDTDFLDRSRPIRIQLSFSEVSEADLKRLEDGHRTRIEREIRDGRITLAKVYKGPGKGTFLVVTRVPRDHRYTKVVIDDTLKAGLSPEVIAANVKVTYPEVAHKIEGKISRAAVRREIATIIESLGEDDFVTGDDALPTGMDKSIAPLLPESIYIPAVKELNEELKTTSTATFGRLLSLLFGQIEHQLPELESSFEALRGQLNVTTNEDGEESDQRLSEVRQIESLIQRNLQESFPRASVRLEIPPPRLRSLLEEAQISIDDGVTGHFRTKGDGLRRSVAFAILRAYVDMKTARPVTADSSQQPCLLLFEEPEVFLHPQAQRKLFEALAFFSEFNDVLVSTHSPAFFAPGATGTFVKVIKDHSLDPPASRTRVIDLSKIEARDQFEIIKHENNEAAFFANSVLLVEGPSDHILIPHIARTLNPEWDFEKRATAIAKVEGKGSIARYRSFFAQFEMRIAVLADLDVLAEGFDKLGASQDCHQLRDRLIAKAKEIAAASETDPSGKTLKSMRTNGAVQDLWKQARVAREQYAQGLCEWEDLDAAVSAFFARSTSGAMRKVLEEAADPDLRRMKIELLQELRKGDIYVWERGAIEDYYPPLEKNESSNKNDRARSFCERHVTADDIKGLAVFKDSGECEFEAIFESLFRSTPSGDHAPHFFPRASRIRLDHPHFSID</sequence>
<protein>
    <submittedName>
        <fullName evidence="3">AAA family ATPase</fullName>
    </submittedName>
</protein>
<dbReference type="InterPro" id="IPR051396">
    <property type="entry name" value="Bact_Antivir_Def_Nuclease"/>
</dbReference>
<accession>A0A6N9TSB6</accession>
<feature type="domain" description="Endonuclease GajA/Old nuclease/RecF-like AAA" evidence="1">
    <location>
        <begin position="1"/>
        <end position="397"/>
    </location>
</feature>
<dbReference type="InterPro" id="IPR034139">
    <property type="entry name" value="TOPRIM_OLD"/>
</dbReference>
<dbReference type="Pfam" id="PF20469">
    <property type="entry name" value="OLD-like_TOPRIM"/>
    <property type="match status" value="1"/>
</dbReference>
<name>A0A6N9TSB6_STRHA</name>